<protein>
    <recommendedName>
        <fullName evidence="1">NrS-1 polymerase-like HBD domain-containing protein</fullName>
    </recommendedName>
</protein>
<name>A0ABQ2F2P8_9DEIO</name>
<gene>
    <name evidence="2" type="ORF">GCM10008955_30440</name>
</gene>
<accession>A0ABQ2F2P8</accession>
<evidence type="ECO:0000313" key="3">
    <source>
        <dbReference type="Proteomes" id="UP000647587"/>
    </source>
</evidence>
<proteinExistence type="predicted"/>
<organism evidence="2 3">
    <name type="scientific">Deinococcus malanensis</name>
    <dbReference type="NCBI Taxonomy" id="1706855"/>
    <lineage>
        <taxon>Bacteria</taxon>
        <taxon>Thermotogati</taxon>
        <taxon>Deinococcota</taxon>
        <taxon>Deinococci</taxon>
        <taxon>Deinococcales</taxon>
        <taxon>Deinococcaceae</taxon>
        <taxon>Deinococcus</taxon>
    </lineage>
</organism>
<comment type="caution">
    <text evidence="2">The sequence shown here is derived from an EMBL/GenBank/DDBJ whole genome shotgun (WGS) entry which is preliminary data.</text>
</comment>
<feature type="domain" description="NrS-1 polymerase-like HBD" evidence="1">
    <location>
        <begin position="248"/>
        <end position="306"/>
    </location>
</feature>
<dbReference type="InterPro" id="IPR054468">
    <property type="entry name" value="NrSPol-like_HBD"/>
</dbReference>
<reference evidence="3" key="1">
    <citation type="journal article" date="2019" name="Int. J. Syst. Evol. Microbiol.">
        <title>The Global Catalogue of Microorganisms (GCM) 10K type strain sequencing project: providing services to taxonomists for standard genome sequencing and annotation.</title>
        <authorList>
            <consortium name="The Broad Institute Genomics Platform"/>
            <consortium name="The Broad Institute Genome Sequencing Center for Infectious Disease"/>
            <person name="Wu L."/>
            <person name="Ma J."/>
        </authorList>
    </citation>
    <scope>NUCLEOTIDE SEQUENCE [LARGE SCALE GENOMIC DNA]</scope>
    <source>
        <strain evidence="3">JCM 30331</strain>
    </source>
</reference>
<keyword evidence="3" id="KW-1185">Reference proteome</keyword>
<evidence type="ECO:0000259" key="1">
    <source>
        <dbReference type="Pfam" id="PF22763"/>
    </source>
</evidence>
<dbReference type="Pfam" id="PF22763">
    <property type="entry name" value="NrS1-1_pol-like_HBD"/>
    <property type="match status" value="1"/>
</dbReference>
<dbReference type="Proteomes" id="UP000647587">
    <property type="component" value="Unassembled WGS sequence"/>
</dbReference>
<sequence>MGRVTAAFDSLSVRAERIRRHWPEGLQGLRAYLPYQVRIRASGRPGKVPCRLSSGRLYPVNPLDVRHHLVLDQATALLEAGACDGLGIVLDGRPVLGGLPLLALDLDGVVERGEVSPGARELVRTVDSLTEVSVSGRGLHCVALGTLDRPGRRGKLGHLGLEWIDRGFLTVSGNALDGYSRLLDRGDVLRDLHRRSLPRPADLRGPRPADLTLDDQVILRRLRAARNAPKFLALFEQGDLSGYQGDPSRADLALLRLLCWYTRDPVQLRRLWQGSALGRSRGDRWAQRVAADGRDYSTYTIDTALAMSCASG</sequence>
<dbReference type="EMBL" id="BMPP01000014">
    <property type="protein sequence ID" value="GGK34301.1"/>
    <property type="molecule type" value="Genomic_DNA"/>
</dbReference>
<evidence type="ECO:0000313" key="2">
    <source>
        <dbReference type="EMBL" id="GGK34301.1"/>
    </source>
</evidence>